<dbReference type="Pfam" id="PF17766">
    <property type="entry name" value="fn3_6"/>
    <property type="match status" value="3"/>
</dbReference>
<feature type="active site" description="Charge relay system" evidence="6">
    <location>
        <position position="495"/>
    </location>
</feature>
<feature type="domain" description="Peptidase S8/S53" evidence="8">
    <location>
        <begin position="2217"/>
        <end position="2628"/>
    </location>
</feature>
<comment type="similarity">
    <text evidence="1 6">Belongs to the peptidase S8 family.</text>
</comment>
<dbReference type="CDD" id="cd04852">
    <property type="entry name" value="Peptidases_S8_3"/>
    <property type="match status" value="5"/>
</dbReference>
<organism evidence="11 12">
    <name type="scientific">Brassica rapa subsp. trilocularis</name>
    <dbReference type="NCBI Taxonomy" id="1813537"/>
    <lineage>
        <taxon>Eukaryota</taxon>
        <taxon>Viridiplantae</taxon>
        <taxon>Streptophyta</taxon>
        <taxon>Embryophyta</taxon>
        <taxon>Tracheophyta</taxon>
        <taxon>Spermatophyta</taxon>
        <taxon>Magnoliopsida</taxon>
        <taxon>eudicotyledons</taxon>
        <taxon>Gunneridae</taxon>
        <taxon>Pentapetalae</taxon>
        <taxon>rosids</taxon>
        <taxon>malvids</taxon>
        <taxon>Brassicales</taxon>
        <taxon>Brassicaceae</taxon>
        <taxon>Brassiceae</taxon>
        <taxon>Brassica</taxon>
    </lineage>
</organism>
<keyword evidence="12" id="KW-1185">Reference proteome</keyword>
<feature type="domain" description="Subtilisin-like protease fibronectin type-III" evidence="10">
    <location>
        <begin position="596"/>
        <end position="696"/>
    </location>
</feature>
<feature type="active site" description="Charge relay system" evidence="6">
    <location>
        <position position="1472"/>
    </location>
</feature>
<gene>
    <name evidence="11" type="primary">A02p012990.1_BraROA</name>
    <name evidence="11" type="ORF">IGI04_005346</name>
</gene>
<evidence type="ECO:0000313" key="12">
    <source>
        <dbReference type="Proteomes" id="UP000823674"/>
    </source>
</evidence>
<dbReference type="Gene3D" id="3.40.50.200">
    <property type="entry name" value="Peptidase S8/S53 domain"/>
    <property type="match status" value="6"/>
</dbReference>
<feature type="active site" description="Charge relay system" evidence="6">
    <location>
        <position position="199"/>
    </location>
</feature>
<dbReference type="PRINTS" id="PR00723">
    <property type="entry name" value="SUBTILISIN"/>
</dbReference>
<evidence type="ECO:0000259" key="9">
    <source>
        <dbReference type="Pfam" id="PF05922"/>
    </source>
</evidence>
<dbReference type="InterPro" id="IPR045051">
    <property type="entry name" value="SBT"/>
</dbReference>
<evidence type="ECO:0000259" key="8">
    <source>
        <dbReference type="Pfam" id="PF00082"/>
    </source>
</evidence>
<feature type="domain" description="Peptidase S8/S53" evidence="8">
    <location>
        <begin position="798"/>
        <end position="1208"/>
    </location>
</feature>
<feature type="chain" id="PRO_5045710619" evidence="7">
    <location>
        <begin position="25"/>
        <end position="2791"/>
    </location>
</feature>
<dbReference type="Proteomes" id="UP000823674">
    <property type="component" value="Chromosome A02"/>
</dbReference>
<dbReference type="Gene3D" id="3.30.70.80">
    <property type="entry name" value="Peptidase S8 propeptide/proteinase inhibitor I9"/>
    <property type="match status" value="2"/>
</dbReference>
<feature type="active site" description="Charge relay system" evidence="6">
    <location>
        <position position="2575"/>
    </location>
</feature>
<dbReference type="InterPro" id="IPR037045">
    <property type="entry name" value="S8pro/Inhibitor_I9_sf"/>
</dbReference>
<evidence type="ECO:0000256" key="6">
    <source>
        <dbReference type="PROSITE-ProRule" id="PRU01240"/>
    </source>
</evidence>
<feature type="active site" description="Charge relay system" evidence="6">
    <location>
        <position position="144"/>
    </location>
</feature>
<dbReference type="InterPro" id="IPR041469">
    <property type="entry name" value="Subtilisin-like_FN3"/>
</dbReference>
<dbReference type="SUPFAM" id="SSF52743">
    <property type="entry name" value="Subtilisin-like"/>
    <property type="match status" value="5"/>
</dbReference>
<dbReference type="InterPro" id="IPR034197">
    <property type="entry name" value="Peptidases_S8_3"/>
</dbReference>
<dbReference type="EMBL" id="JADBGQ010000002">
    <property type="protein sequence ID" value="KAG5409027.1"/>
    <property type="molecule type" value="Genomic_DNA"/>
</dbReference>
<protein>
    <submittedName>
        <fullName evidence="11">Uncharacterized protein</fullName>
    </submittedName>
</protein>
<dbReference type="Pfam" id="PF00082">
    <property type="entry name" value="Peptidase_S8"/>
    <property type="match status" value="4"/>
</dbReference>
<evidence type="ECO:0000256" key="1">
    <source>
        <dbReference type="ARBA" id="ARBA00011073"/>
    </source>
</evidence>
<feature type="active site" description="Charge relay system" evidence="6">
    <location>
        <position position="2225"/>
    </location>
</feature>
<feature type="domain" description="Inhibitor I9" evidence="9">
    <location>
        <begin position="2115"/>
        <end position="2192"/>
    </location>
</feature>
<keyword evidence="5 6" id="KW-0720">Serine protease</keyword>
<dbReference type="Gene3D" id="3.50.30.30">
    <property type="match status" value="3"/>
</dbReference>
<dbReference type="PROSITE" id="PS00138">
    <property type="entry name" value="SUBTILASE_SER"/>
    <property type="match status" value="5"/>
</dbReference>
<feature type="domain" description="Peptidase S8/S53" evidence="8">
    <location>
        <begin position="1464"/>
        <end position="1870"/>
    </location>
</feature>
<evidence type="ECO:0000313" key="11">
    <source>
        <dbReference type="EMBL" id="KAG5409027.1"/>
    </source>
</evidence>
<feature type="domain" description="Peptidase S8/S53" evidence="8">
    <location>
        <begin position="136"/>
        <end position="543"/>
    </location>
</feature>
<dbReference type="InterPro" id="IPR036852">
    <property type="entry name" value="Peptidase_S8/S53_dom_sf"/>
</dbReference>
<dbReference type="Pfam" id="PF05922">
    <property type="entry name" value="Inhibitor_I9"/>
    <property type="match status" value="2"/>
</dbReference>
<accession>A0ABQ7NDQ9</accession>
<feature type="active site" description="Charge relay system" evidence="6">
    <location>
        <position position="861"/>
    </location>
</feature>
<feature type="domain" description="Inhibitor I9" evidence="9">
    <location>
        <begin position="34"/>
        <end position="112"/>
    </location>
</feature>
<feature type="domain" description="Subtilisin-like protease fibronectin type-III" evidence="10">
    <location>
        <begin position="1261"/>
        <end position="1362"/>
    </location>
</feature>
<feature type="active site" description="Charge relay system" evidence="6">
    <location>
        <position position="1824"/>
    </location>
</feature>
<reference evidence="11 12" key="1">
    <citation type="submission" date="2021-03" db="EMBL/GenBank/DDBJ databases">
        <authorList>
            <person name="King G.J."/>
            <person name="Bancroft I."/>
            <person name="Baten A."/>
            <person name="Bloomfield J."/>
            <person name="Borpatragohain P."/>
            <person name="He Z."/>
            <person name="Irish N."/>
            <person name="Irwin J."/>
            <person name="Liu K."/>
            <person name="Mauleon R.P."/>
            <person name="Moore J."/>
            <person name="Morris R."/>
            <person name="Ostergaard L."/>
            <person name="Wang B."/>
            <person name="Wells R."/>
        </authorList>
    </citation>
    <scope>NUCLEOTIDE SEQUENCE [LARGE SCALE GENOMIC DNA]</scope>
    <source>
        <strain evidence="11">R-o-18</strain>
        <tissue evidence="11">Leaf</tissue>
    </source>
</reference>
<dbReference type="PANTHER" id="PTHR10795">
    <property type="entry name" value="PROPROTEIN CONVERTASE SUBTILISIN/KEXIN"/>
    <property type="match status" value="1"/>
</dbReference>
<feature type="domain" description="Subtilisin-like protease fibronectin type-III" evidence="10">
    <location>
        <begin position="2681"/>
        <end position="2781"/>
    </location>
</feature>
<evidence type="ECO:0000256" key="5">
    <source>
        <dbReference type="ARBA" id="ARBA00022825"/>
    </source>
</evidence>
<keyword evidence="2 6" id="KW-0645">Protease</keyword>
<evidence type="ECO:0000256" key="2">
    <source>
        <dbReference type="ARBA" id="ARBA00022670"/>
    </source>
</evidence>
<keyword evidence="3 7" id="KW-0732">Signal</keyword>
<feature type="active site" description="Charge relay system" evidence="6">
    <location>
        <position position="806"/>
    </location>
</feature>
<proteinExistence type="inferred from homology"/>
<dbReference type="InterPro" id="IPR015500">
    <property type="entry name" value="Peptidase_S8_subtilisin-rel"/>
</dbReference>
<feature type="active site" description="Charge relay system" evidence="6">
    <location>
        <position position="1155"/>
    </location>
</feature>
<name>A0ABQ7NDQ9_BRACM</name>
<comment type="caution">
    <text evidence="11">The sequence shown here is derived from an EMBL/GenBank/DDBJ whole genome shotgun (WGS) entry which is preliminary data.</text>
</comment>
<dbReference type="InterPro" id="IPR023828">
    <property type="entry name" value="Peptidase_S8_Ser-AS"/>
</dbReference>
<evidence type="ECO:0000256" key="7">
    <source>
        <dbReference type="SAM" id="SignalP"/>
    </source>
</evidence>
<feature type="signal peptide" evidence="7">
    <location>
        <begin position="1"/>
        <end position="24"/>
    </location>
</feature>
<dbReference type="PROSITE" id="PS51892">
    <property type="entry name" value="SUBTILASE"/>
    <property type="match status" value="5"/>
</dbReference>
<keyword evidence="4 6" id="KW-0378">Hydrolase</keyword>
<comment type="caution">
    <text evidence="6">Lacks conserved residue(s) required for the propagation of feature annotation.</text>
</comment>
<feature type="active site" description="Charge relay system" evidence="6">
    <location>
        <position position="1527"/>
    </location>
</feature>
<dbReference type="Gene3D" id="2.60.40.2310">
    <property type="match status" value="3"/>
</dbReference>
<dbReference type="InterPro" id="IPR010259">
    <property type="entry name" value="S8pro/Inhibitor_I9"/>
</dbReference>
<evidence type="ECO:0000256" key="4">
    <source>
        <dbReference type="ARBA" id="ARBA00022801"/>
    </source>
</evidence>
<dbReference type="InterPro" id="IPR000209">
    <property type="entry name" value="Peptidase_S8/S53_dom"/>
</dbReference>
<feature type="active site" description="Charge relay system" evidence="6">
    <location>
        <position position="2280"/>
    </location>
</feature>
<evidence type="ECO:0000259" key="10">
    <source>
        <dbReference type="Pfam" id="PF17766"/>
    </source>
</evidence>
<sequence>MAKRASSFCLVLYVVVLLLGLVSAVTDDRQDKQVYVVYMGSLPSRPDYTPMSNHLSILQEVTGESSTTGRLVRSYKRSFNGFAARLTESEREQVAEMEGVVSVFPNKKLQLQTTASWDFMGLKEGKNTKRNLAIESDTIIGVIDTGVWPESESFSDKGFGPPPKKWKGVCSGGKNFTCNNKLIGARDYTGEGTRDNQGHGSHTASTAAGNAVAGASFFGIGNGTARGGVPAARVAAYKVCIPTGCTTESILSAFDDAIADGVDVISISIGDDNAIPYEKDPIAIGAFHAMAKGIITVNSAGNSGPTPNSVASVAPWILTVAASTTNREFLTKVVLQNGKTLSGRSVNAFDLKGKNYPLVEGTLGSQAKGQILVSRYPLISGTAVATINVDYKNYSSISPRPLSSLSQDDFDSLLSYVNSTKSPRGTVLKTEAVFNQKGPKVASFSSRGPNTLAVDLLKPDITAPGVEILAAYSPLGSTSLGDQRQVKYSVDSGTSMSCPHVAGVAAYIKTFHPDWSPSVIHSAIMTTASDAGVASTEFAYGAGHVDPIAALNPGLVYELNKADHITFLCGLNYTSKTLKLITGEAVTCTGNTLPRNLNYPSMSAKLSETNSSFTVTFNRTVTNVGTPNSTYISQIVLNHGTKLNVKVSPNVLSMKSVNEKQAFTVTVTGSGLDPKLPSSANLVWSDGTHNVRSPIVYVVYMGSLPSRPDYTPMSNHISILQEVTGESSMEGRLVRSYKRSFNGFAARLTESEREQLAEMEGVVSVFPNKKLQLQTTASWDFMGLKEGKNTKRNLAIESDTIVGVIDCGVWPESESFSGKGFGPPPKKWKGVCSGGKNFTCNNKLIGARDYTGEGTRDLDGHGTHTASTAAGNAVTGASFFGIGNGTARGGVPAARIAAYNVCTDTGCKTDAILSAFDDAIADGVDVISVSLGDDNAIPYEKDPIAIGAFHAMAKGIITVNAAGNSGPTPNSVASVAPWILTVAASTTNREFLTKVVLQNGKTLVGRSVNAFDLQGKNYPLVFQESQAKGKILVSEYSFSSKTAVATIIEGYNNYATISPRPLSALSSDDYDFLLSYNKSTKSLQGTVLKTEAFFHQRAPKVASFSSRGPNTLAVDLLKPDITAPGVEILAAYSPLSPPSLEDQRRVKYSVLSGTSMSCPHVAGVAAYIKTFHPDWSPSMIQSSIMTTAWSMNASETGVASTEFAYGAGHVDPIAALNPGLVYELDKADHITFLCGLKYTSKTLRLITGEAITCTGKTLPRNLNYPSMSAKRARSNSPFTVTFNRTVTNVGTPNSQYISQIVLNQGSKLNVKVTPNVLSMKSVKEKQFFTVTVSGSNIDPKLPSSASLIWSDGTHKVRSPIVVYIVYMGSLPSGKEYTPMSHHMSILQEITGESSIEDRLVRSYKRSFNGFAARLSQPERERMAEMEGVVSVFRSKKLQLQTTASWDFMGLKEGNKTKRNPAVESDTIIGVLDIGIWPESESFSDKGFGPPPKKWKGVCSGGNNFTCNNKLIGARDYTGEGTRDLDGHGSHTASTAAGNAVAGASFFGIGNGTARGGVPAARIAAYKVCNSTDCTDDAVLSAFDDAIADGVDLISISLGGEALKYEEDTTAIGAFHAMAKGILTVNSAGNSGPSPTTVSSVAPWILTVAASTTNREFLTKVVIQNGKTLSGRSVNAFDLQEKNYPLVFALPQVKGNDIFVSRYSYGSDVAVATIINDYTNFATISPRPLSALSPDDYNFLLSYVKSTKSPQGTVLKTEAVFNQKAPKVASFSSRGPNPIAVDLLKPDITAPGVEILAAFSPLGSPSEDRQRDQRHVKYSVISGTSMACPHVTGVAAYIKTFHPDWSPAVIQSAIMTTARDYTGEGTRDNQGHGTHTSSTAAGNAVAGASFFGIGNGTARGGVPAARVAAYKVCTSTECGSEAVLSAFDDAIADGVDLISVSLGGDDGEVLRYEEDTIAIGAFHAMVKGILTVNSAGNSGPDPNTVGSVAPWILTVAASTTNREFLTKVVLQNGKTLSPDITAPGVEILAAYSPLSPPSLEDQRRVKYSVLSGTSMSCPHVAGVAAYIKTFHPDWSPSMIQSAIMTTANSFCLLACVLVLFLSSVLAVTDDPQDKQVYIVYMGSLPSVLEYSPMSHHMSILQEITGESSIDGRLVRSYKRSFNGFAARLSEPEREKIAEMEGVVSVFRSEKLHIQTTASWDFMGLKEGNNTKRNPAVESDTIIGLIDTGIWPESESFSDKGFGPPPKKWKGVCSGGKNFTCNNKLIGARDYTREGTRDLDGHGSHTSSIAAGNAVAGTSFFGIGNGTARGGVPAARIAAYKVCTSTECGSEAVLSAFDDAIADGVDFISISIGGGAARRYEEDTTAIGAFHAMAKGILTVNSAGNSGPKPTSVGSVAPWILTVGASTTNREFLTKVVIQNGKTLSGRSVNAFDLQGKNYPLVFQGSEAKGKILVSVYSFSSDVAVATITKDYKNYATISSRPLSALSPDDFDFLVSYVNSTKSSQGTVLKTEADFNQKAPKVASFSSRGPNPIAVDLLKPDITAPGVEILAAYSPLGSPTEDIDKRHVNYSVLSGTSMSCPHVTGVAAYIKTFHPDWSPSMIQSAIMTTAWSMNASDTGVASTEFAYGAGHVDPIAALNPGLVYELDKADHITFLYGLNYTSKTLKLITSEAVTCTGNTLPRNLNYPSMSAKVSEPNSSFTVTFNRTVTNLGTPNSTYKSQIVLNHGTKLSVKVSPDVLFMKSVNEKQSFTVTVSGDNIDPKLPSSASLIWSDGTHNVRSPIVLYTDVPNDSI</sequence>
<evidence type="ECO:0000256" key="3">
    <source>
        <dbReference type="ARBA" id="ARBA00022729"/>
    </source>
</evidence>